<feature type="signal peptide" evidence="1">
    <location>
        <begin position="1"/>
        <end position="20"/>
    </location>
</feature>
<dbReference type="AlphaFoldDB" id="A0A420HFI0"/>
<dbReference type="Proteomes" id="UP000286134">
    <property type="component" value="Unassembled WGS sequence"/>
</dbReference>
<protein>
    <recommendedName>
        <fullName evidence="2">Glycoside hydrolase 131 catalytic N-terminal domain-containing protein</fullName>
    </recommendedName>
</protein>
<keyword evidence="1" id="KW-0732">Signal</keyword>
<feature type="domain" description="Glycoside hydrolase 131 catalytic N-terminal" evidence="2">
    <location>
        <begin position="25"/>
        <end position="275"/>
    </location>
</feature>
<dbReference type="Pfam" id="PF18271">
    <property type="entry name" value="GH131_N"/>
    <property type="match status" value="1"/>
</dbReference>
<evidence type="ECO:0000313" key="3">
    <source>
        <dbReference type="EMBL" id="RKF56212.1"/>
    </source>
</evidence>
<sequence length="281" mass="31364">MSRFGLFSVATLVMISQVASQNCRLQFDGRVPSDYKPGSFDAKTSVFKTEAVIGEGLKFSDALKIPPVKPSMFDVKNIPVEVSITDKSIFNHQTGFRRCELLPESVDGDDPSTEGIKTVHFSVMQDSMRPINTTHEYQLAFMENKDFTTFQWVLKTGTIAGQKQDPNDLVLMGNVDDGQVLFTTPFTQDEYHNFALLLDFDDNHITVYYSKGSAPLQNVLTRRPNDLTGRGEYHFGLLKKGLAFGNDVTKEAYQQPGIDERMIFGGIFQEDSIDGCVSTSP</sequence>
<dbReference type="OrthoDB" id="5283326at2759"/>
<dbReference type="EMBL" id="MCFK01008332">
    <property type="protein sequence ID" value="RKF56212.1"/>
    <property type="molecule type" value="Genomic_DNA"/>
</dbReference>
<comment type="caution">
    <text evidence="3">The sequence shown here is derived from an EMBL/GenBank/DDBJ whole genome shotgun (WGS) entry which is preliminary data.</text>
</comment>
<evidence type="ECO:0000313" key="4">
    <source>
        <dbReference type="Proteomes" id="UP000286134"/>
    </source>
</evidence>
<name>A0A420HFI0_9PEZI</name>
<dbReference type="STRING" id="212602.A0A420HFI0"/>
<dbReference type="SMR" id="A0A420HFI0"/>
<accession>A0A420HFI0</accession>
<dbReference type="PANTHER" id="PTHR34612:SF2">
    <property type="entry name" value="GLYCOSIDE HYDROLASE 131 CATALYTIC N-TERMINAL DOMAIN-CONTAINING PROTEIN"/>
    <property type="match status" value="1"/>
</dbReference>
<reference evidence="3 4" key="1">
    <citation type="journal article" date="2018" name="BMC Genomics">
        <title>Comparative genome analyses reveal sequence features reflecting distinct modes of host-adaptation between dicot and monocot powdery mildew.</title>
        <authorList>
            <person name="Wu Y."/>
            <person name="Ma X."/>
            <person name="Pan Z."/>
            <person name="Kale S.D."/>
            <person name="Song Y."/>
            <person name="King H."/>
            <person name="Zhang Q."/>
            <person name="Presley C."/>
            <person name="Deng X."/>
            <person name="Wei C.I."/>
            <person name="Xiao S."/>
        </authorList>
    </citation>
    <scope>NUCLEOTIDE SEQUENCE [LARGE SCALE GENOMIC DNA]</scope>
    <source>
        <strain evidence="3">UMSG2</strain>
    </source>
</reference>
<feature type="chain" id="PRO_5019339402" description="Glycoside hydrolase 131 catalytic N-terminal domain-containing protein" evidence="1">
    <location>
        <begin position="21"/>
        <end position="281"/>
    </location>
</feature>
<evidence type="ECO:0000259" key="2">
    <source>
        <dbReference type="Pfam" id="PF18271"/>
    </source>
</evidence>
<dbReference type="InterPro" id="IPR041524">
    <property type="entry name" value="GH131_N"/>
</dbReference>
<organism evidence="3 4">
    <name type="scientific">Erysiphe neolycopersici</name>
    <dbReference type="NCBI Taxonomy" id="212602"/>
    <lineage>
        <taxon>Eukaryota</taxon>
        <taxon>Fungi</taxon>
        <taxon>Dikarya</taxon>
        <taxon>Ascomycota</taxon>
        <taxon>Pezizomycotina</taxon>
        <taxon>Leotiomycetes</taxon>
        <taxon>Erysiphales</taxon>
        <taxon>Erysiphaceae</taxon>
        <taxon>Erysiphe</taxon>
    </lineage>
</organism>
<proteinExistence type="predicted"/>
<keyword evidence="4" id="KW-1185">Reference proteome</keyword>
<dbReference type="Gene3D" id="2.60.120.1160">
    <property type="match status" value="1"/>
</dbReference>
<gene>
    <name evidence="3" type="ORF">OnM2_083040</name>
</gene>
<evidence type="ECO:0000256" key="1">
    <source>
        <dbReference type="SAM" id="SignalP"/>
    </source>
</evidence>
<dbReference type="PANTHER" id="PTHR34612">
    <property type="entry name" value="GH131_N DOMAIN-CONTAINING PROTEIN"/>
    <property type="match status" value="1"/>
</dbReference>